<name>A0A8S3DW90_9BILA</name>
<comment type="caution">
    <text evidence="8">The sequence shown here is derived from an EMBL/GenBank/DDBJ whole genome shotgun (WGS) entry which is preliminary data.</text>
</comment>
<keyword evidence="4" id="KW-0319">Glycerol metabolism</keyword>
<dbReference type="GO" id="GO:0006629">
    <property type="term" value="P:lipid metabolic process"/>
    <property type="evidence" value="ECO:0007669"/>
    <property type="project" value="InterPro"/>
</dbReference>
<dbReference type="AlphaFoldDB" id="A0A8S3DW90"/>
<dbReference type="PANTHER" id="PTHR43620:SF7">
    <property type="entry name" value="GLYCEROPHOSPHODIESTER PHOSPHODIESTERASE GDPD5-RELATED"/>
    <property type="match status" value="1"/>
</dbReference>
<feature type="domain" description="GP-PDE" evidence="7">
    <location>
        <begin position="1"/>
        <end position="201"/>
    </location>
</feature>
<reference evidence="8" key="1">
    <citation type="submission" date="2021-02" db="EMBL/GenBank/DDBJ databases">
        <authorList>
            <person name="Nowell W R."/>
        </authorList>
    </citation>
    <scope>NUCLEOTIDE SEQUENCE</scope>
</reference>
<keyword evidence="3" id="KW-0732">Signal</keyword>
<protein>
    <recommendedName>
        <fullName evidence="2">glycerophosphodiester phosphodiesterase</fullName>
        <ecNumber evidence="2">3.1.4.46</ecNumber>
    </recommendedName>
</protein>
<dbReference type="SUPFAM" id="SSF51695">
    <property type="entry name" value="PLC-like phosphodiesterases"/>
    <property type="match status" value="1"/>
</dbReference>
<evidence type="ECO:0000256" key="5">
    <source>
        <dbReference type="ARBA" id="ARBA00022801"/>
    </source>
</evidence>
<dbReference type="InterPro" id="IPR030395">
    <property type="entry name" value="GP_PDE_dom"/>
</dbReference>
<dbReference type="Proteomes" id="UP000676336">
    <property type="component" value="Unassembled WGS sequence"/>
</dbReference>
<dbReference type="PROSITE" id="PS51704">
    <property type="entry name" value="GP_PDE"/>
    <property type="match status" value="1"/>
</dbReference>
<dbReference type="EMBL" id="CAJOBI010221838">
    <property type="protein sequence ID" value="CAF5043342.1"/>
    <property type="molecule type" value="Genomic_DNA"/>
</dbReference>
<sequence length="240" mass="27809">SVITFQLATLNETIELLLGFNRATGQQRQLLIEIKKPEYHLKYNKSISSIVLETLNAYNLKESSDPIILQTFHIEELMHIRRNLGSKLRLFALMTWNRINESSSDYDFYRSEDGIRNLSNVIQAIAPNHEFIVNYDSNGTILGNTNLTKWAHQNGLAVYPFTFRRDSFPGRSFEQLIQYFLHTARVDGFITDHPDVILEFLRREMAAKDVIFIQQNSSSSLISSMWILVFNMIIISKMIV</sequence>
<dbReference type="GO" id="GO:0006071">
    <property type="term" value="P:glycerol metabolic process"/>
    <property type="evidence" value="ECO:0007669"/>
    <property type="project" value="UniProtKB-KW"/>
</dbReference>
<keyword evidence="5" id="KW-0378">Hydrolase</keyword>
<evidence type="ECO:0000256" key="2">
    <source>
        <dbReference type="ARBA" id="ARBA00012247"/>
    </source>
</evidence>
<proteinExistence type="inferred from homology"/>
<evidence type="ECO:0000256" key="6">
    <source>
        <dbReference type="ARBA" id="ARBA00047512"/>
    </source>
</evidence>
<dbReference type="GO" id="GO:0008889">
    <property type="term" value="F:glycerophosphodiester phosphodiesterase activity"/>
    <property type="evidence" value="ECO:0007669"/>
    <property type="project" value="UniProtKB-EC"/>
</dbReference>
<evidence type="ECO:0000259" key="7">
    <source>
        <dbReference type="PROSITE" id="PS51704"/>
    </source>
</evidence>
<evidence type="ECO:0000313" key="8">
    <source>
        <dbReference type="EMBL" id="CAF5043342.1"/>
    </source>
</evidence>
<dbReference type="Gene3D" id="3.20.20.190">
    <property type="entry name" value="Phosphatidylinositol (PI) phosphodiesterase"/>
    <property type="match status" value="1"/>
</dbReference>
<feature type="non-terminal residue" evidence="8">
    <location>
        <position position="1"/>
    </location>
</feature>
<dbReference type="PANTHER" id="PTHR43620">
    <property type="entry name" value="GLYCEROPHOSPHORYL DIESTER PHOSPHODIESTERASE"/>
    <property type="match status" value="1"/>
</dbReference>
<evidence type="ECO:0000256" key="4">
    <source>
        <dbReference type="ARBA" id="ARBA00022798"/>
    </source>
</evidence>
<comment type="similarity">
    <text evidence="1">Belongs to the glycerophosphoryl diester phosphodiesterase family.</text>
</comment>
<organism evidence="8 9">
    <name type="scientific">Rotaria magnacalcarata</name>
    <dbReference type="NCBI Taxonomy" id="392030"/>
    <lineage>
        <taxon>Eukaryota</taxon>
        <taxon>Metazoa</taxon>
        <taxon>Spiralia</taxon>
        <taxon>Gnathifera</taxon>
        <taxon>Rotifera</taxon>
        <taxon>Eurotatoria</taxon>
        <taxon>Bdelloidea</taxon>
        <taxon>Philodinida</taxon>
        <taxon>Philodinidae</taxon>
        <taxon>Rotaria</taxon>
    </lineage>
</organism>
<accession>A0A8S3DW90</accession>
<dbReference type="Pfam" id="PF03009">
    <property type="entry name" value="GDPD"/>
    <property type="match status" value="1"/>
</dbReference>
<dbReference type="EC" id="3.1.4.46" evidence="2"/>
<comment type="catalytic activity">
    <reaction evidence="6">
        <text>a sn-glycero-3-phosphodiester + H2O = an alcohol + sn-glycerol 3-phosphate + H(+)</text>
        <dbReference type="Rhea" id="RHEA:12969"/>
        <dbReference type="ChEBI" id="CHEBI:15377"/>
        <dbReference type="ChEBI" id="CHEBI:15378"/>
        <dbReference type="ChEBI" id="CHEBI:30879"/>
        <dbReference type="ChEBI" id="CHEBI:57597"/>
        <dbReference type="ChEBI" id="CHEBI:83408"/>
        <dbReference type="EC" id="3.1.4.46"/>
    </reaction>
</comment>
<dbReference type="InterPro" id="IPR017946">
    <property type="entry name" value="PLC-like_Pdiesterase_TIM-brl"/>
</dbReference>
<evidence type="ECO:0000256" key="1">
    <source>
        <dbReference type="ARBA" id="ARBA00007277"/>
    </source>
</evidence>
<evidence type="ECO:0000256" key="3">
    <source>
        <dbReference type="ARBA" id="ARBA00022729"/>
    </source>
</evidence>
<evidence type="ECO:0000313" key="9">
    <source>
        <dbReference type="Proteomes" id="UP000676336"/>
    </source>
</evidence>
<gene>
    <name evidence="8" type="ORF">SMN809_LOCUS58767</name>
</gene>